<sequence>MAEYQLLGGDGYGQGMEDGSGSLAGYGATSQDLVSPLMVANPMGSSAPSTSQMAPYGQIHPGYPQPADQKMHYGAYSAGHVAQEYGTRVHPMGEQQSAMMGGYSQQPMVGQRMQGSDQYPYGTMGAAQRTQDMWRGHYMNSGTGYQQQHTTDMSAQHTMAAAVGTQHHRTGQAQYGPNQDYSLHTPQQHGSPQRPSYGPQGNGPHVAQLANKAAATTTTHMADQSMASYPQTTYPSAQAGTTRATYGTAGAISHSTVGQSLPQARTLQRPGGYATSGNSNQAPLPQSSPARMQQYPQSAYSPGHPFPASDATSPSHLSPYPTQAPNSPQYRGSYPSPRRPTTTPPAGSPSVVTSQQSSSQGSYPSPGATHLSSPGQVLSPGSGATASATPVASSSLQQLEQMVMPHMATAKPPSATTSSTGSYYGSAVQQSYGPAQAQQGLGYGGMPSTAQHHAYPGPNLMTRARPLAGTPEASTFGTSEVGPMAANTSMPTRNDYPMGAAGPARAAPVSPASYAAYTQQQPVSSLGYEQAQQQLQHLYSVPQTAQTQKRISELQERLRILQQQQQQQSALPSPSASTGSVPGMGGAMGNSMGPMGSPSSLGAYPTQYSQGAGTGVPTASAPYTQQRQQMPQAPAQPPQQLTAQQTLQPQGLQPQGLQPQSLQPQQQASASVGIGVASSASSVPPPSPTVSTLFSSMADSYRPPSQPSSLPTPMISDQDLQSSLPPLPLAGVPSVVPASVDDLCPLEGPLSSSLDVPYACPLPPEDPYLLPPDDVLPPIEPMTKRKPSRSKKKAKTSQEMPPLGLGPGEGLMPPDFMMPPGSPGGMPLLLPQPPGMEVPPPAAKKSKKRKPKEPKEGEPPKEPKPKKPKKPKAPKPPKEPKEGGAPKRKSKSKKKTAAEQGAAAAASQVPPSDGQDSGAPLPEAALEQTEGSSTVDAAVAAVAAGTDMAAPTLSTADGQLPTDEVKADGEAVQPAEEGKTPKKKSKEKKEKKEPKTPKEGTPKTPKAPKKKLPRLSLKFSKKKKRKRLGSSDKSDLEATPPPSPEEGDGGVQKRRSSRNTHRKKYTDDIELQLSGDEAVLDGLHASHALRGQESKNVQVLVNVVTEDTMVVEKILASRMATRKSEEEDKEPMEVEEFFVKYKNLSYIHCDWKTLEELEMTDKRVLQKVKRFRQKKDNINSIFDFLEDEPFNPDYVEVDRILDMTETIDPIEGDDANRVDVKDEKPAMKIEEKITEDQVKAEPMDTTEPVEHSGGGDECKVQEQTENQTTEDKTEGDSNGVPQNCASEPVEEVKKKDSGTASEILNAPAAVGESPDSSMCEDGTTQLSQQPIKKEPLDEEMPDSVKPEDDSVFEDTGATTAVKSDDDLLPKEPKEEKPELSKAGSTDESDSRKPKPVRTTHKHYLVKWRGLSYEESTWELEEDVDPLKVEHFLRFKDPPPKEKWKVKKRPKPSEWKQIDESPVYKGGNTLREYQLEGLSWLTFCWYNGQNCILADEMGLGKTIQSLTFINEIVKYGINGPFLVIAPLSTIGNWQREFETWTELNVITYHGSSASRNMIQEYEMYYKDENGQRITDVYKFQVMITTFEIVLSDCMELQALPWRACVIDEAHRLKNRNCKLLEGLRMLNLEHSVLLTGTPLQNNVEELFSLLNFLEPSRFSSTETFMEEFGDLKTEGQVDKLKALLKPMMLRRLKEDVEKSLAPKEETIVEVELTNIQKKYYRAILERNFAFLTKGGVGTNVPNLMNTMMELRKCCIHPYLIKVGEEDTSELDVDGLLPALGDVPFEEYIATDSSVETCGALSDAEIVGMVRPSEPSHETEVDDAAARAEEQILQEYRLQHGDSLDMTLNALVQASGKLVLLDKLLPKLKDGGHRVLVFSQMVRCLDLLEDYLVHKRYPYERIDGRVRGNLRQAAIDRFCKPVMATPKKRQNYDSKNLATKLEILEALKNGESRQQVMTKYNVKRSTLGT</sequence>
<dbReference type="CDD" id="cd18668">
    <property type="entry name" value="CD1_tandem_CHD5-9_like"/>
    <property type="match status" value="1"/>
</dbReference>
<dbReference type="InterPro" id="IPR049730">
    <property type="entry name" value="SNF2/RAD54-like_C"/>
</dbReference>
<dbReference type="Gene3D" id="3.40.50.10810">
    <property type="entry name" value="Tandem AAA-ATPase domain"/>
    <property type="match status" value="1"/>
</dbReference>
<feature type="compositionally biased region" description="Polar residues" evidence="3">
    <location>
        <begin position="171"/>
        <end position="194"/>
    </location>
</feature>
<evidence type="ECO:0000259" key="5">
    <source>
        <dbReference type="PROSITE" id="PS51192"/>
    </source>
</evidence>
<dbReference type="SMART" id="SM00298">
    <property type="entry name" value="CHROMO"/>
    <property type="match status" value="2"/>
</dbReference>
<feature type="compositionally biased region" description="Polar residues" evidence="3">
    <location>
        <begin position="214"/>
        <end position="237"/>
    </location>
</feature>
<feature type="compositionally biased region" description="Polar residues" evidence="3">
    <location>
        <begin position="310"/>
        <end position="326"/>
    </location>
</feature>
<feature type="compositionally biased region" description="Basic and acidic residues" evidence="3">
    <location>
        <begin position="853"/>
        <end position="865"/>
    </location>
</feature>
<name>A0A9J6DBJ5_RHIMP</name>
<keyword evidence="7" id="KW-1185">Reference proteome</keyword>
<feature type="compositionally biased region" description="Low complexity" evidence="3">
    <location>
        <begin position="625"/>
        <end position="682"/>
    </location>
</feature>
<feature type="compositionally biased region" description="Basic residues" evidence="3">
    <location>
        <begin position="866"/>
        <end position="875"/>
    </location>
</feature>
<reference evidence="6" key="2">
    <citation type="submission" date="2021-09" db="EMBL/GenBank/DDBJ databases">
        <authorList>
            <person name="Jia N."/>
            <person name="Wang J."/>
            <person name="Shi W."/>
            <person name="Du L."/>
            <person name="Sun Y."/>
            <person name="Zhan W."/>
            <person name="Jiang J."/>
            <person name="Wang Q."/>
            <person name="Zhang B."/>
            <person name="Ji P."/>
            <person name="Sakyi L.B."/>
            <person name="Cui X."/>
            <person name="Yuan T."/>
            <person name="Jiang B."/>
            <person name="Yang W."/>
            <person name="Lam T.T.-Y."/>
            <person name="Chang Q."/>
            <person name="Ding S."/>
            <person name="Wang X."/>
            <person name="Zhu J."/>
            <person name="Ruan X."/>
            <person name="Zhao L."/>
            <person name="Wei J."/>
            <person name="Que T."/>
            <person name="Du C."/>
            <person name="Cheng J."/>
            <person name="Dai P."/>
            <person name="Han X."/>
            <person name="Huang E."/>
            <person name="Gao Y."/>
            <person name="Liu J."/>
            <person name="Shao H."/>
            <person name="Ye R."/>
            <person name="Li L."/>
            <person name="Wei W."/>
            <person name="Wang X."/>
            <person name="Wang C."/>
            <person name="Huo Q."/>
            <person name="Li W."/>
            <person name="Guo W."/>
            <person name="Chen H."/>
            <person name="Chen S."/>
            <person name="Zhou L."/>
            <person name="Zhou L."/>
            <person name="Ni X."/>
            <person name="Tian J."/>
            <person name="Zhou Y."/>
            <person name="Sheng Y."/>
            <person name="Liu T."/>
            <person name="Pan Y."/>
            <person name="Xia L."/>
            <person name="Li J."/>
            <person name="Zhao F."/>
            <person name="Cao W."/>
        </authorList>
    </citation>
    <scope>NUCLEOTIDE SEQUENCE</scope>
    <source>
        <strain evidence="6">Rmic-2018</strain>
        <tissue evidence="6">Larvae</tissue>
    </source>
</reference>
<organism evidence="6 7">
    <name type="scientific">Rhipicephalus microplus</name>
    <name type="common">Cattle tick</name>
    <name type="synonym">Boophilus microplus</name>
    <dbReference type="NCBI Taxonomy" id="6941"/>
    <lineage>
        <taxon>Eukaryota</taxon>
        <taxon>Metazoa</taxon>
        <taxon>Ecdysozoa</taxon>
        <taxon>Arthropoda</taxon>
        <taxon>Chelicerata</taxon>
        <taxon>Arachnida</taxon>
        <taxon>Acari</taxon>
        <taxon>Parasitiformes</taxon>
        <taxon>Ixodida</taxon>
        <taxon>Ixodoidea</taxon>
        <taxon>Ixodidae</taxon>
        <taxon>Rhipicephalinae</taxon>
        <taxon>Rhipicephalus</taxon>
        <taxon>Boophilus</taxon>
    </lineage>
</organism>
<feature type="region of interest" description="Disordered" evidence="3">
    <location>
        <begin position="439"/>
        <end position="459"/>
    </location>
</feature>
<dbReference type="Gene3D" id="3.40.50.300">
    <property type="entry name" value="P-loop containing nucleotide triphosphate hydrolases"/>
    <property type="match status" value="2"/>
</dbReference>
<feature type="compositionally biased region" description="Basic residues" evidence="3">
    <location>
        <begin position="784"/>
        <end position="795"/>
    </location>
</feature>
<dbReference type="PROSITE" id="PS51192">
    <property type="entry name" value="HELICASE_ATP_BIND_1"/>
    <property type="match status" value="1"/>
</dbReference>
<keyword evidence="1" id="KW-0378">Hydrolase</keyword>
<protein>
    <submittedName>
        <fullName evidence="6">Uncharacterized protein</fullName>
    </submittedName>
</protein>
<evidence type="ECO:0000256" key="2">
    <source>
        <dbReference type="ARBA" id="ARBA00023242"/>
    </source>
</evidence>
<dbReference type="CDD" id="cd17995">
    <property type="entry name" value="DEXHc_CHD6_7_8_9"/>
    <property type="match status" value="1"/>
</dbReference>
<dbReference type="Proteomes" id="UP000821866">
    <property type="component" value="Chromosome 8"/>
</dbReference>
<feature type="compositionally biased region" description="Low complexity" evidence="3">
    <location>
        <begin position="931"/>
        <end position="950"/>
    </location>
</feature>
<evidence type="ECO:0000256" key="3">
    <source>
        <dbReference type="SAM" id="MobiDB-lite"/>
    </source>
</evidence>
<feature type="compositionally biased region" description="Basic and acidic residues" evidence="3">
    <location>
        <begin position="1362"/>
        <end position="1379"/>
    </location>
</feature>
<feature type="domain" description="Chromo" evidence="4">
    <location>
        <begin position="1109"/>
        <end position="1183"/>
    </location>
</feature>
<comment type="caution">
    <text evidence="6">The sequence shown here is derived from an EMBL/GenBank/DDBJ whole genome shotgun (WGS) entry which is preliminary data.</text>
</comment>
<dbReference type="PANTHER" id="PTHR46850:SF1">
    <property type="entry name" value="CHROMODOMAIN-HELICASE-DNA-BINDING PROTEIN 9"/>
    <property type="match status" value="1"/>
</dbReference>
<dbReference type="Pfam" id="PF00385">
    <property type="entry name" value="Chromo"/>
    <property type="match status" value="2"/>
</dbReference>
<dbReference type="PANTHER" id="PTHR46850">
    <property type="entry name" value="CHROMODOMAIN-HELICASE-DNA-BINDING PROTEIN 9"/>
    <property type="match status" value="1"/>
</dbReference>
<dbReference type="InterPro" id="IPR000953">
    <property type="entry name" value="Chromo/chromo_shadow_dom"/>
</dbReference>
<gene>
    <name evidence="6" type="ORF">HPB51_019960</name>
</gene>
<feature type="compositionally biased region" description="Low complexity" evidence="3">
    <location>
        <begin position="348"/>
        <end position="367"/>
    </location>
</feature>
<dbReference type="SUPFAM" id="SSF52540">
    <property type="entry name" value="P-loop containing nucleoside triphosphate hydrolases"/>
    <property type="match status" value="2"/>
</dbReference>
<dbReference type="InterPro" id="IPR016197">
    <property type="entry name" value="Chromo-like_dom_sf"/>
</dbReference>
<feature type="compositionally biased region" description="Basic and acidic residues" evidence="3">
    <location>
        <begin position="1214"/>
        <end position="1262"/>
    </location>
</feature>
<dbReference type="GO" id="GO:0005694">
    <property type="term" value="C:chromosome"/>
    <property type="evidence" value="ECO:0007669"/>
    <property type="project" value="UniProtKB-ARBA"/>
</dbReference>
<dbReference type="SMART" id="SM00487">
    <property type="entry name" value="DEXDc"/>
    <property type="match status" value="1"/>
</dbReference>
<dbReference type="PROSITE" id="PS50013">
    <property type="entry name" value="CHROMO_2"/>
    <property type="match status" value="2"/>
</dbReference>
<feature type="compositionally biased region" description="Basic and acidic residues" evidence="3">
    <location>
        <begin position="987"/>
        <end position="1001"/>
    </location>
</feature>
<dbReference type="InterPro" id="IPR027417">
    <property type="entry name" value="P-loop_NTPase"/>
</dbReference>
<feature type="compositionally biased region" description="Low complexity" evidence="3">
    <location>
        <begin position="381"/>
        <end position="395"/>
    </location>
</feature>
<dbReference type="InterPro" id="IPR051493">
    <property type="entry name" value="CHD"/>
</dbReference>
<proteinExistence type="predicted"/>
<dbReference type="SUPFAM" id="SSF54160">
    <property type="entry name" value="Chromo domain-like"/>
    <property type="match status" value="1"/>
</dbReference>
<dbReference type="InterPro" id="IPR000330">
    <property type="entry name" value="SNF2_N"/>
</dbReference>
<dbReference type="GO" id="GO:0016787">
    <property type="term" value="F:hydrolase activity"/>
    <property type="evidence" value="ECO:0007669"/>
    <property type="project" value="UniProtKB-KW"/>
</dbReference>
<dbReference type="InterPro" id="IPR014001">
    <property type="entry name" value="Helicase_ATP-bd"/>
</dbReference>
<reference evidence="6" key="1">
    <citation type="journal article" date="2020" name="Cell">
        <title>Large-Scale Comparative Analyses of Tick Genomes Elucidate Their Genetic Diversity and Vector Capacities.</title>
        <authorList>
            <consortium name="Tick Genome and Microbiome Consortium (TIGMIC)"/>
            <person name="Jia N."/>
            <person name="Wang J."/>
            <person name="Shi W."/>
            <person name="Du L."/>
            <person name="Sun Y."/>
            <person name="Zhan W."/>
            <person name="Jiang J.F."/>
            <person name="Wang Q."/>
            <person name="Zhang B."/>
            <person name="Ji P."/>
            <person name="Bell-Sakyi L."/>
            <person name="Cui X.M."/>
            <person name="Yuan T.T."/>
            <person name="Jiang B.G."/>
            <person name="Yang W.F."/>
            <person name="Lam T.T."/>
            <person name="Chang Q.C."/>
            <person name="Ding S.J."/>
            <person name="Wang X.J."/>
            <person name="Zhu J.G."/>
            <person name="Ruan X.D."/>
            <person name="Zhao L."/>
            <person name="Wei J.T."/>
            <person name="Ye R.Z."/>
            <person name="Que T.C."/>
            <person name="Du C.H."/>
            <person name="Zhou Y.H."/>
            <person name="Cheng J.X."/>
            <person name="Dai P.F."/>
            <person name="Guo W.B."/>
            <person name="Han X.H."/>
            <person name="Huang E.J."/>
            <person name="Li L.F."/>
            <person name="Wei W."/>
            <person name="Gao Y.C."/>
            <person name="Liu J.Z."/>
            <person name="Shao H.Z."/>
            <person name="Wang X."/>
            <person name="Wang C.C."/>
            <person name="Yang T.C."/>
            <person name="Huo Q.B."/>
            <person name="Li W."/>
            <person name="Chen H.Y."/>
            <person name="Chen S.E."/>
            <person name="Zhou L.G."/>
            <person name="Ni X.B."/>
            <person name="Tian J.H."/>
            <person name="Sheng Y."/>
            <person name="Liu T."/>
            <person name="Pan Y.S."/>
            <person name="Xia L.Y."/>
            <person name="Li J."/>
            <person name="Zhao F."/>
            <person name="Cao W.C."/>
        </authorList>
    </citation>
    <scope>NUCLEOTIDE SEQUENCE</scope>
    <source>
        <strain evidence="6">Rmic-2018</strain>
    </source>
</reference>
<feature type="compositionally biased region" description="Basic residues" evidence="3">
    <location>
        <begin position="886"/>
        <end position="895"/>
    </location>
</feature>
<feature type="compositionally biased region" description="Polar residues" evidence="3">
    <location>
        <begin position="275"/>
        <end position="300"/>
    </location>
</feature>
<evidence type="ECO:0000259" key="4">
    <source>
        <dbReference type="PROSITE" id="PS50013"/>
    </source>
</evidence>
<feature type="region of interest" description="Disordered" evidence="3">
    <location>
        <begin position="562"/>
        <end position="1069"/>
    </location>
</feature>
<dbReference type="FunFam" id="3.40.50.10810:FF:000003">
    <property type="entry name" value="chromodomain-helicase-DNA-binding protein 8 isoform X4"/>
    <property type="match status" value="1"/>
</dbReference>
<evidence type="ECO:0000256" key="1">
    <source>
        <dbReference type="ARBA" id="ARBA00022801"/>
    </source>
</evidence>
<feature type="compositionally biased region" description="Basic and acidic residues" evidence="3">
    <location>
        <begin position="876"/>
        <end position="885"/>
    </location>
</feature>
<feature type="compositionally biased region" description="Pro residues" evidence="3">
    <location>
        <begin position="760"/>
        <end position="780"/>
    </location>
</feature>
<feature type="compositionally biased region" description="Polar residues" evidence="3">
    <location>
        <begin position="254"/>
        <end position="266"/>
    </location>
</feature>
<evidence type="ECO:0000313" key="6">
    <source>
        <dbReference type="EMBL" id="KAH8019533.1"/>
    </source>
</evidence>
<keyword evidence="2" id="KW-0539">Nucleus</keyword>
<dbReference type="Pfam" id="PF00176">
    <property type="entry name" value="SNF2-rel_dom"/>
    <property type="match status" value="1"/>
</dbReference>
<dbReference type="Gene3D" id="2.40.50.40">
    <property type="match status" value="2"/>
</dbReference>
<feature type="domain" description="Chromo" evidence="4">
    <location>
        <begin position="1377"/>
        <end position="1434"/>
    </location>
</feature>
<feature type="region of interest" description="Disordered" evidence="3">
    <location>
        <begin position="254"/>
        <end position="395"/>
    </location>
</feature>
<feature type="compositionally biased region" description="Basic residues" evidence="3">
    <location>
        <begin position="1052"/>
        <end position="1064"/>
    </location>
</feature>
<dbReference type="EMBL" id="JABSTU010000010">
    <property type="protein sequence ID" value="KAH8019533.1"/>
    <property type="molecule type" value="Genomic_DNA"/>
</dbReference>
<feature type="compositionally biased region" description="Low complexity" evidence="3">
    <location>
        <begin position="562"/>
        <end position="577"/>
    </location>
</feature>
<accession>A0A9J6DBJ5</accession>
<dbReference type="InterPro" id="IPR023780">
    <property type="entry name" value="Chromo_domain"/>
</dbReference>
<feature type="region of interest" description="Disordered" evidence="3">
    <location>
        <begin position="1208"/>
        <end position="1398"/>
    </location>
</feature>
<feature type="compositionally biased region" description="Pro residues" evidence="3">
    <location>
        <begin position="830"/>
        <end position="842"/>
    </location>
</feature>
<feature type="compositionally biased region" description="Low complexity" evidence="3">
    <location>
        <begin position="589"/>
        <end position="602"/>
    </location>
</feature>
<feature type="domain" description="Helicase ATP-binding" evidence="5">
    <location>
        <begin position="1481"/>
        <end position="1655"/>
    </location>
</feature>
<feature type="compositionally biased region" description="Basic residues" evidence="3">
    <location>
        <begin position="1006"/>
        <end position="1028"/>
    </location>
</feature>
<feature type="compositionally biased region" description="Low complexity" evidence="3">
    <location>
        <begin position="327"/>
        <end position="341"/>
    </location>
</feature>
<feature type="compositionally biased region" description="Polar residues" evidence="3">
    <location>
        <begin position="140"/>
        <end position="157"/>
    </location>
</feature>
<dbReference type="CDD" id="cd18793">
    <property type="entry name" value="SF2_C_SNF"/>
    <property type="match status" value="1"/>
</dbReference>
<dbReference type="VEuPathDB" id="VectorBase:LOC119176445"/>
<evidence type="ECO:0000313" key="7">
    <source>
        <dbReference type="Proteomes" id="UP000821866"/>
    </source>
</evidence>
<dbReference type="GO" id="GO:0005524">
    <property type="term" value="F:ATP binding"/>
    <property type="evidence" value="ECO:0007669"/>
    <property type="project" value="InterPro"/>
</dbReference>
<feature type="region of interest" description="Disordered" evidence="3">
    <location>
        <begin position="138"/>
        <end position="237"/>
    </location>
</feature>
<dbReference type="InterPro" id="IPR038718">
    <property type="entry name" value="SNF2-like_sf"/>
</dbReference>